<keyword evidence="1" id="KW-0812">Transmembrane</keyword>
<accession>A0A7S3LHX3</accession>
<reference evidence="2" key="1">
    <citation type="submission" date="2021-01" db="EMBL/GenBank/DDBJ databases">
        <authorList>
            <person name="Corre E."/>
            <person name="Pelletier E."/>
            <person name="Niang G."/>
            <person name="Scheremetjew M."/>
            <person name="Finn R."/>
            <person name="Kale V."/>
            <person name="Holt S."/>
            <person name="Cochrane G."/>
            <person name="Meng A."/>
            <person name="Brown T."/>
            <person name="Cohen L."/>
        </authorList>
    </citation>
    <scope>NUCLEOTIDE SEQUENCE</scope>
    <source>
        <strain evidence="2">GSBS06</strain>
    </source>
</reference>
<feature type="transmembrane region" description="Helical" evidence="1">
    <location>
        <begin position="57"/>
        <end position="82"/>
    </location>
</feature>
<feature type="transmembrane region" description="Helical" evidence="1">
    <location>
        <begin position="310"/>
        <end position="330"/>
    </location>
</feature>
<feature type="transmembrane region" description="Helical" evidence="1">
    <location>
        <begin position="152"/>
        <end position="172"/>
    </location>
</feature>
<feature type="transmembrane region" description="Helical" evidence="1">
    <location>
        <begin position="268"/>
        <end position="290"/>
    </location>
</feature>
<organism evidence="2">
    <name type="scientific">Aplanochytrium stocchinoi</name>
    <dbReference type="NCBI Taxonomy" id="215587"/>
    <lineage>
        <taxon>Eukaryota</taxon>
        <taxon>Sar</taxon>
        <taxon>Stramenopiles</taxon>
        <taxon>Bigyra</taxon>
        <taxon>Labyrinthulomycetes</taxon>
        <taxon>Thraustochytrida</taxon>
        <taxon>Thraustochytriidae</taxon>
        <taxon>Aplanochytrium</taxon>
    </lineage>
</organism>
<dbReference type="AlphaFoldDB" id="A0A7S3LHX3"/>
<dbReference type="EMBL" id="HBIN01003138">
    <property type="protein sequence ID" value="CAE0431810.1"/>
    <property type="molecule type" value="Transcribed_RNA"/>
</dbReference>
<feature type="transmembrane region" description="Helical" evidence="1">
    <location>
        <begin position="193"/>
        <end position="212"/>
    </location>
</feature>
<feature type="transmembrane region" description="Helical" evidence="1">
    <location>
        <begin position="94"/>
        <end position="115"/>
    </location>
</feature>
<protein>
    <submittedName>
        <fullName evidence="2">Uncharacterized protein</fullName>
    </submittedName>
</protein>
<sequence length="372" mass="40263">MANATDKNVTCVVDADCEGTRLCYTGFDWLEEESACLCDTWHGWTGENCDEYGVGSIYHLVSTGITLVLGIFAFGFALYTLIKIKQQGKFERNSSVVTLILCLITSTTFLLWRLAKLAVVVTPDRAGEELATDNGIKNRKNHPISLFVEKPLIGITIALAVGAILNISIVWIDTSARISKMKKGGRIRTFNTFRKITLAAEVLWVLACIIVFPIAASYLFFVGSLFLLIIAVSFLYGRSKIVGLLTSLKGSGESGYDTLIRQMNKTTVGVLFGAAVLLGGGGAYSIISIQDWRSACEEGKICSAMATNELISVGLIITLITCIWFLYQVSVGNASTKRSKSSSKLIKGATNDSLTMQNHTAVDAASFSNPSI</sequence>
<evidence type="ECO:0000256" key="1">
    <source>
        <dbReference type="SAM" id="Phobius"/>
    </source>
</evidence>
<gene>
    <name evidence="2" type="ORF">ASTO00021_LOCUS2148</name>
</gene>
<name>A0A7S3LHX3_9STRA</name>
<keyword evidence="1" id="KW-1133">Transmembrane helix</keyword>
<proteinExistence type="predicted"/>
<keyword evidence="1" id="KW-0472">Membrane</keyword>
<evidence type="ECO:0000313" key="2">
    <source>
        <dbReference type="EMBL" id="CAE0431810.1"/>
    </source>
</evidence>
<feature type="transmembrane region" description="Helical" evidence="1">
    <location>
        <begin position="218"/>
        <end position="237"/>
    </location>
</feature>